<dbReference type="InterPro" id="IPR000399">
    <property type="entry name" value="TPP-bd_CS"/>
</dbReference>
<evidence type="ECO:0008006" key="6">
    <source>
        <dbReference type="Google" id="ProtNLM"/>
    </source>
</evidence>
<dbReference type="GO" id="GO:0030976">
    <property type="term" value="F:thiamine pyrophosphate binding"/>
    <property type="evidence" value="ECO:0007669"/>
    <property type="project" value="InterPro"/>
</dbReference>
<dbReference type="InterPro" id="IPR047211">
    <property type="entry name" value="POXB-like"/>
</dbReference>
<dbReference type="Pfam" id="PF00205">
    <property type="entry name" value="TPP_enzyme_M"/>
    <property type="match status" value="1"/>
</dbReference>
<feature type="domain" description="Thiamine pyrophosphate enzyme TPP-binding" evidence="4">
    <location>
        <begin position="112"/>
        <end position="263"/>
    </location>
</feature>
<dbReference type="InterPro" id="IPR011766">
    <property type="entry name" value="TPP_enzyme_TPP-bd"/>
</dbReference>
<feature type="non-terminal residue" evidence="5">
    <location>
        <position position="1"/>
    </location>
</feature>
<dbReference type="SUPFAM" id="SSF52467">
    <property type="entry name" value="DHS-like NAD/FAD-binding domain"/>
    <property type="match status" value="1"/>
</dbReference>
<evidence type="ECO:0000256" key="1">
    <source>
        <dbReference type="ARBA" id="ARBA00007812"/>
    </source>
</evidence>
<dbReference type="Gene3D" id="3.40.50.970">
    <property type="match status" value="1"/>
</dbReference>
<evidence type="ECO:0000259" key="4">
    <source>
        <dbReference type="Pfam" id="PF02775"/>
    </source>
</evidence>
<sequence>SHTGGQVTHFWQIPKPGTRTIQIDIDPSEIGRNYPAAVCLQGDAKVTLQRLIDAVEPRGLNTVWTSRAQELVQVWREVYEPLFVSDAVPIRPERLCREITKMLPSDAVLVSDTGHAGIWTGSMIELTQPGQTYLRCAGSLGWGFPAAMGAKCAEPNRPVICFTGDGGFWYHIGELETAARFGINTVTVVNNNRSFNQCKGGFESAYLDQAGGDSGALWVFEDVNFAEVARSMGCLGIRVEDPSEIGSALDQAIGANRPVVVDVASDMEAMAPTAYVPE</sequence>
<dbReference type="CDD" id="cd00568">
    <property type="entry name" value="TPP_enzymes"/>
    <property type="match status" value="1"/>
</dbReference>
<evidence type="ECO:0000313" key="5">
    <source>
        <dbReference type="EMBL" id="SVC25179.1"/>
    </source>
</evidence>
<dbReference type="InterPro" id="IPR029035">
    <property type="entry name" value="DHS-like_NAD/FAD-binding_dom"/>
</dbReference>
<dbReference type="SUPFAM" id="SSF52518">
    <property type="entry name" value="Thiamin diphosphate-binding fold (THDP-binding)"/>
    <property type="match status" value="1"/>
</dbReference>
<dbReference type="AlphaFoldDB" id="A0A382KLQ6"/>
<gene>
    <name evidence="5" type="ORF">METZ01_LOCUS278033</name>
</gene>
<dbReference type="PANTHER" id="PTHR42981">
    <property type="entry name" value="PYRUVATE DEHYDROGENASE [UBIQUINONE]"/>
    <property type="match status" value="1"/>
</dbReference>
<keyword evidence="2" id="KW-0786">Thiamine pyrophosphate</keyword>
<dbReference type="PROSITE" id="PS00187">
    <property type="entry name" value="TPP_ENZYMES"/>
    <property type="match status" value="1"/>
</dbReference>
<protein>
    <recommendedName>
        <fullName evidence="6">Thiamine pyrophosphate enzyme TPP-binding domain-containing protein</fullName>
    </recommendedName>
</protein>
<dbReference type="Pfam" id="PF02775">
    <property type="entry name" value="TPP_enzyme_C"/>
    <property type="match status" value="1"/>
</dbReference>
<evidence type="ECO:0000256" key="2">
    <source>
        <dbReference type="ARBA" id="ARBA00023052"/>
    </source>
</evidence>
<proteinExistence type="inferred from homology"/>
<evidence type="ECO:0000259" key="3">
    <source>
        <dbReference type="Pfam" id="PF00205"/>
    </source>
</evidence>
<accession>A0A382KLQ6</accession>
<dbReference type="Gene3D" id="3.40.50.1220">
    <property type="entry name" value="TPP-binding domain"/>
    <property type="match status" value="1"/>
</dbReference>
<dbReference type="PANTHER" id="PTHR42981:SF2">
    <property type="entry name" value="PYRUVATE DEHYDROGENASE [UBIQUINONE]"/>
    <property type="match status" value="1"/>
</dbReference>
<dbReference type="InterPro" id="IPR029061">
    <property type="entry name" value="THDP-binding"/>
</dbReference>
<dbReference type="EMBL" id="UINC01081384">
    <property type="protein sequence ID" value="SVC25179.1"/>
    <property type="molecule type" value="Genomic_DNA"/>
</dbReference>
<comment type="similarity">
    <text evidence="1">Belongs to the TPP enzyme family.</text>
</comment>
<dbReference type="InterPro" id="IPR012000">
    <property type="entry name" value="Thiamin_PyroP_enz_cen_dom"/>
</dbReference>
<feature type="domain" description="Thiamine pyrophosphate enzyme central" evidence="3">
    <location>
        <begin position="12"/>
        <end position="51"/>
    </location>
</feature>
<dbReference type="GO" id="GO:0003824">
    <property type="term" value="F:catalytic activity"/>
    <property type="evidence" value="ECO:0007669"/>
    <property type="project" value="InterPro"/>
</dbReference>
<name>A0A382KLQ6_9ZZZZ</name>
<reference evidence="5" key="1">
    <citation type="submission" date="2018-05" db="EMBL/GenBank/DDBJ databases">
        <authorList>
            <person name="Lanie J.A."/>
            <person name="Ng W.-L."/>
            <person name="Kazmierczak K.M."/>
            <person name="Andrzejewski T.M."/>
            <person name="Davidsen T.M."/>
            <person name="Wayne K.J."/>
            <person name="Tettelin H."/>
            <person name="Glass J.I."/>
            <person name="Rusch D."/>
            <person name="Podicherti R."/>
            <person name="Tsui H.-C.T."/>
            <person name="Winkler M.E."/>
        </authorList>
    </citation>
    <scope>NUCLEOTIDE SEQUENCE</scope>
</reference>
<dbReference type="GO" id="GO:0000287">
    <property type="term" value="F:magnesium ion binding"/>
    <property type="evidence" value="ECO:0007669"/>
    <property type="project" value="InterPro"/>
</dbReference>
<organism evidence="5">
    <name type="scientific">marine metagenome</name>
    <dbReference type="NCBI Taxonomy" id="408172"/>
    <lineage>
        <taxon>unclassified sequences</taxon>
        <taxon>metagenomes</taxon>
        <taxon>ecological metagenomes</taxon>
    </lineage>
</organism>